<dbReference type="FunFam" id="2.160.20.10:FF:000002">
    <property type="entry name" value="Endopolygalacturonase D"/>
    <property type="match status" value="1"/>
</dbReference>
<dbReference type="EC" id="3.2.1.15" evidence="3"/>
<keyword evidence="11" id="KW-0961">Cell wall biogenesis/degradation</keyword>
<feature type="chain" id="PRO_5032669282" description="endo-polygalacturonase" evidence="14">
    <location>
        <begin position="21"/>
        <end position="364"/>
    </location>
</feature>
<evidence type="ECO:0000256" key="4">
    <source>
        <dbReference type="ARBA" id="ARBA00022525"/>
    </source>
</evidence>
<evidence type="ECO:0000256" key="13">
    <source>
        <dbReference type="RuleBase" id="RU361169"/>
    </source>
</evidence>
<evidence type="ECO:0000256" key="5">
    <source>
        <dbReference type="ARBA" id="ARBA00022729"/>
    </source>
</evidence>
<comment type="similarity">
    <text evidence="2 13">Belongs to the glycosyl hydrolase 28 family.</text>
</comment>
<comment type="subcellular location">
    <subcellularLocation>
        <location evidence="1">Secreted</location>
    </subcellularLocation>
</comment>
<evidence type="ECO:0000256" key="6">
    <source>
        <dbReference type="ARBA" id="ARBA00022737"/>
    </source>
</evidence>
<dbReference type="Proteomes" id="UP000625711">
    <property type="component" value="Unassembled WGS sequence"/>
</dbReference>
<dbReference type="InterPro" id="IPR050434">
    <property type="entry name" value="Glycosyl_hydrlase_28"/>
</dbReference>
<keyword evidence="5 14" id="KW-0732">Signal</keyword>
<protein>
    <recommendedName>
        <fullName evidence="3">endo-polygalacturonase</fullName>
        <ecNumber evidence="3">3.2.1.15</ecNumber>
    </recommendedName>
</protein>
<dbReference type="InterPro" id="IPR006626">
    <property type="entry name" value="PbH1"/>
</dbReference>
<evidence type="ECO:0000313" key="15">
    <source>
        <dbReference type="EMBL" id="KAF7266465.1"/>
    </source>
</evidence>
<evidence type="ECO:0000256" key="14">
    <source>
        <dbReference type="SAM" id="SignalP"/>
    </source>
</evidence>
<comment type="caution">
    <text evidence="15">The sequence shown here is derived from an EMBL/GenBank/DDBJ whole genome shotgun (WGS) entry which is preliminary data.</text>
</comment>
<evidence type="ECO:0000256" key="12">
    <source>
        <dbReference type="ARBA" id="ARBA00034074"/>
    </source>
</evidence>
<evidence type="ECO:0000256" key="8">
    <source>
        <dbReference type="ARBA" id="ARBA00023157"/>
    </source>
</evidence>
<dbReference type="GO" id="GO:0005576">
    <property type="term" value="C:extracellular region"/>
    <property type="evidence" value="ECO:0007669"/>
    <property type="project" value="UniProtKB-SubCell"/>
</dbReference>
<keyword evidence="9" id="KW-0325">Glycoprotein</keyword>
<organism evidence="15 16">
    <name type="scientific">Rhynchophorus ferrugineus</name>
    <name type="common">Red palm weevil</name>
    <name type="synonym">Curculio ferrugineus</name>
    <dbReference type="NCBI Taxonomy" id="354439"/>
    <lineage>
        <taxon>Eukaryota</taxon>
        <taxon>Metazoa</taxon>
        <taxon>Ecdysozoa</taxon>
        <taxon>Arthropoda</taxon>
        <taxon>Hexapoda</taxon>
        <taxon>Insecta</taxon>
        <taxon>Pterygota</taxon>
        <taxon>Neoptera</taxon>
        <taxon>Endopterygota</taxon>
        <taxon>Coleoptera</taxon>
        <taxon>Polyphaga</taxon>
        <taxon>Cucujiformia</taxon>
        <taxon>Curculionidae</taxon>
        <taxon>Dryophthorinae</taxon>
        <taxon>Rhynchophorus</taxon>
    </lineage>
</organism>
<dbReference type="SMART" id="SM00710">
    <property type="entry name" value="PbH1"/>
    <property type="match status" value="4"/>
</dbReference>
<dbReference type="InterPro" id="IPR011050">
    <property type="entry name" value="Pectin_lyase_fold/virulence"/>
</dbReference>
<dbReference type="GO" id="GO:0071555">
    <property type="term" value="P:cell wall organization"/>
    <property type="evidence" value="ECO:0007669"/>
    <property type="project" value="UniProtKB-KW"/>
</dbReference>
<evidence type="ECO:0000256" key="3">
    <source>
        <dbReference type="ARBA" id="ARBA00012736"/>
    </source>
</evidence>
<dbReference type="SUPFAM" id="SSF51126">
    <property type="entry name" value="Pectin lyase-like"/>
    <property type="match status" value="1"/>
</dbReference>
<keyword evidence="16" id="KW-1185">Reference proteome</keyword>
<evidence type="ECO:0000256" key="11">
    <source>
        <dbReference type="ARBA" id="ARBA00023316"/>
    </source>
</evidence>
<proteinExistence type="inferred from homology"/>
<dbReference type="PANTHER" id="PTHR31884">
    <property type="entry name" value="POLYGALACTURONASE"/>
    <property type="match status" value="1"/>
</dbReference>
<keyword evidence="8" id="KW-1015">Disulfide bond</keyword>
<reference evidence="15" key="1">
    <citation type="submission" date="2020-08" db="EMBL/GenBank/DDBJ databases">
        <title>Genome sequencing and assembly of the red palm weevil Rhynchophorus ferrugineus.</title>
        <authorList>
            <person name="Dias G.B."/>
            <person name="Bergman C.M."/>
            <person name="Manee M."/>
        </authorList>
    </citation>
    <scope>NUCLEOTIDE SEQUENCE</scope>
    <source>
        <strain evidence="15">AA-2017</strain>
        <tissue evidence="15">Whole larva</tissue>
    </source>
</reference>
<comment type="catalytic activity">
    <reaction evidence="12">
        <text>(1,4-alpha-D-galacturonosyl)n+m + H2O = (1,4-alpha-D-galacturonosyl)n + (1,4-alpha-D-galacturonosyl)m.</text>
        <dbReference type="EC" id="3.2.1.15"/>
    </reaction>
</comment>
<evidence type="ECO:0000256" key="10">
    <source>
        <dbReference type="ARBA" id="ARBA00023295"/>
    </source>
</evidence>
<sequence>MCKYVLQLVLVVGIALAVRASPLNASCSVSSYDDVASAVSSCTSITLGSFTVPAGKALSMSLKSGTTVTVTGTIKFAYSEWKGPLVEISGSKITFKNSGGTFDGQGANYWDGKGDSGVTKPKFFRIKTSGGSTFSNIKLKNCPHQCVSINSASDTTLNGWTIDVSAGDSAGGKNTDGFDLSSSSGITIENSVVKNQDDCVAINQGSNYVFKNLTCSGGHGLSLSVGQSSSSGSANTVSNVTFSDCTVKNSRNGIHIKTHSDAGSGSVTDVTYKNIKLSGITNYGINVQQDYENGGSSGNPKGNIPIKNLKLSSVTGTMSGGSSSMPVYILCGSNGCSSWTWSGVSITGGKKSNSCNYSPSGFSC</sequence>
<dbReference type="Gene3D" id="2.160.20.10">
    <property type="entry name" value="Single-stranded right-handed beta-helix, Pectin lyase-like"/>
    <property type="match status" value="1"/>
</dbReference>
<feature type="signal peptide" evidence="14">
    <location>
        <begin position="1"/>
        <end position="20"/>
    </location>
</feature>
<dbReference type="InterPro" id="IPR000743">
    <property type="entry name" value="Glyco_hydro_28"/>
</dbReference>
<name>A0A834HPW6_RHYFE</name>
<evidence type="ECO:0000256" key="7">
    <source>
        <dbReference type="ARBA" id="ARBA00022801"/>
    </source>
</evidence>
<keyword evidence="4" id="KW-0964">Secreted</keyword>
<evidence type="ECO:0000256" key="1">
    <source>
        <dbReference type="ARBA" id="ARBA00004613"/>
    </source>
</evidence>
<dbReference type="Pfam" id="PF00295">
    <property type="entry name" value="Glyco_hydro_28"/>
    <property type="match status" value="1"/>
</dbReference>
<dbReference type="AlphaFoldDB" id="A0A834HPW6"/>
<keyword evidence="10 13" id="KW-0326">Glycosidase</keyword>
<dbReference type="InterPro" id="IPR012334">
    <property type="entry name" value="Pectin_lyas_fold"/>
</dbReference>
<dbReference type="GO" id="GO:0045490">
    <property type="term" value="P:pectin catabolic process"/>
    <property type="evidence" value="ECO:0007669"/>
    <property type="project" value="TreeGrafter"/>
</dbReference>
<evidence type="ECO:0000256" key="2">
    <source>
        <dbReference type="ARBA" id="ARBA00008834"/>
    </source>
</evidence>
<accession>A0A834HPW6</accession>
<dbReference type="OrthoDB" id="6709892at2759"/>
<evidence type="ECO:0000256" key="9">
    <source>
        <dbReference type="ARBA" id="ARBA00023180"/>
    </source>
</evidence>
<dbReference type="GO" id="GO:0004650">
    <property type="term" value="F:polygalacturonase activity"/>
    <property type="evidence" value="ECO:0007669"/>
    <property type="project" value="UniProtKB-EC"/>
</dbReference>
<keyword evidence="7 13" id="KW-0378">Hydrolase</keyword>
<dbReference type="PANTHER" id="PTHR31884:SF9">
    <property type="entry name" value="ENDOPOLYGALACTURONASE D-RELATED"/>
    <property type="match status" value="1"/>
</dbReference>
<gene>
    <name evidence="15" type="ORF">GWI33_020202</name>
</gene>
<keyword evidence="6" id="KW-0677">Repeat</keyword>
<evidence type="ECO:0000313" key="16">
    <source>
        <dbReference type="Proteomes" id="UP000625711"/>
    </source>
</evidence>
<dbReference type="EMBL" id="JAACXV010014539">
    <property type="protein sequence ID" value="KAF7266465.1"/>
    <property type="molecule type" value="Genomic_DNA"/>
</dbReference>